<dbReference type="EMBL" id="NMUQ01000001">
    <property type="protein sequence ID" value="OXM15305.1"/>
    <property type="molecule type" value="Genomic_DNA"/>
</dbReference>
<evidence type="ECO:0000256" key="1">
    <source>
        <dbReference type="SAM" id="Phobius"/>
    </source>
</evidence>
<protein>
    <recommendedName>
        <fullName evidence="4">DUF2269 domain-containing protein</fullName>
    </recommendedName>
</protein>
<sequence>MTDVMVFLHVLGAGGLGFYLILPFLVGRASRLAGVGQQGLAEGLITGNRVAQYFLIVQFITGGYLITAAGEYTVVWMVISILLFLAIAALGGIQTKPLKGIVSQIQAGQSAAASIAKVRMFSFILLALYVIIMYLMVNPFYK</sequence>
<dbReference type="AlphaFoldDB" id="A0A229P077"/>
<accession>A0A229P077</accession>
<feature type="transmembrane region" description="Helical" evidence="1">
    <location>
        <begin position="6"/>
        <end position="29"/>
    </location>
</feature>
<comment type="caution">
    <text evidence="2">The sequence shown here is derived from an EMBL/GenBank/DDBJ whole genome shotgun (WGS) entry which is preliminary data.</text>
</comment>
<reference evidence="2 3" key="1">
    <citation type="submission" date="2017-07" db="EMBL/GenBank/DDBJ databases">
        <title>Paenibacillus herberti R33 genome sequencing and assembly.</title>
        <authorList>
            <person name="Su W."/>
        </authorList>
    </citation>
    <scope>NUCLEOTIDE SEQUENCE [LARGE SCALE GENOMIC DNA]</scope>
    <source>
        <strain evidence="2 3">R33</strain>
    </source>
</reference>
<name>A0A229P077_9BACL</name>
<feature type="transmembrane region" description="Helical" evidence="1">
    <location>
        <begin position="74"/>
        <end position="93"/>
    </location>
</feature>
<organism evidence="2 3">
    <name type="scientific">Paenibacillus herberti</name>
    <dbReference type="NCBI Taxonomy" id="1619309"/>
    <lineage>
        <taxon>Bacteria</taxon>
        <taxon>Bacillati</taxon>
        <taxon>Bacillota</taxon>
        <taxon>Bacilli</taxon>
        <taxon>Bacillales</taxon>
        <taxon>Paenibacillaceae</taxon>
        <taxon>Paenibacillus</taxon>
    </lineage>
</organism>
<keyword evidence="1" id="KW-1133">Transmembrane helix</keyword>
<proteinExistence type="predicted"/>
<evidence type="ECO:0000313" key="3">
    <source>
        <dbReference type="Proteomes" id="UP000215145"/>
    </source>
</evidence>
<keyword evidence="3" id="KW-1185">Reference proteome</keyword>
<keyword evidence="1" id="KW-0812">Transmembrane</keyword>
<evidence type="ECO:0008006" key="4">
    <source>
        <dbReference type="Google" id="ProtNLM"/>
    </source>
</evidence>
<feature type="transmembrane region" description="Helical" evidence="1">
    <location>
        <begin position="50"/>
        <end position="68"/>
    </location>
</feature>
<dbReference type="OrthoDB" id="2886943at2"/>
<dbReference type="RefSeq" id="WP_089522222.1">
    <property type="nucleotide sequence ID" value="NZ_NMUQ01000001.1"/>
</dbReference>
<dbReference type="Proteomes" id="UP000215145">
    <property type="component" value="Unassembled WGS sequence"/>
</dbReference>
<keyword evidence="1" id="KW-0472">Membrane</keyword>
<evidence type="ECO:0000313" key="2">
    <source>
        <dbReference type="EMBL" id="OXM15305.1"/>
    </source>
</evidence>
<feature type="transmembrane region" description="Helical" evidence="1">
    <location>
        <begin position="120"/>
        <end position="141"/>
    </location>
</feature>
<gene>
    <name evidence="2" type="ORF">CGZ75_00730</name>
</gene>